<comment type="subcellular location">
    <subcellularLocation>
        <location evidence="1">Periplasm</location>
    </subcellularLocation>
</comment>
<dbReference type="InterPro" id="IPR007444">
    <property type="entry name" value="Glucan_biosyn_MdoG_C"/>
</dbReference>
<evidence type="ECO:0000313" key="8">
    <source>
        <dbReference type="Proteomes" id="UP001596030"/>
    </source>
</evidence>
<evidence type="ECO:0000256" key="4">
    <source>
        <dbReference type="ARBA" id="ARBA00015376"/>
    </source>
</evidence>
<dbReference type="Proteomes" id="UP001596030">
    <property type="component" value="Unassembled WGS sequence"/>
</dbReference>
<sequence length="534" mass="59750">MSVPNRHFLTAISSRRCSRPLAGVLGIWLAFAAQACVAFGFEDVVKKAEKISEQGYQSPGANLPESLSNLEYSDYAKIHTKDGHALWGDEDLPFNLAFFHEGMHYDTPVKIHTVVDGEVEDISFNPDDFAYGDLDIPDEDLENLGFAGFKVTNALNDADRMNEIMAFQGASYFRTLGRDQTYGASGRGLAIDTALPSGEEFPAFREFWVVKPSKDSQYLTVFALLDSPSLSGAYRFVLRPGEDTVVDVTSQLFMRNAVEKLGVAPLTSMYLYGPGQPTDSLNYRPAIHDSNGLLVHDGGKQAEGSEEDWVWRPLANPDKLMVDEQDVDSLKGFGLLQRSHDFHDYEDLNDRYDRRPSVWVEPQGDWGKGQIELIQIPTPDETNDNIVTLWKPDEAPQAGDELDFSYRMYWTTHEAKFHSPDLSWADQTRRSQGEVRKDNLVRETDGSLAFIVDFKGPGLESLEDGATMEVAADVGDNGELVESRVVSNDAEGGWRMLLRVKRSDGSKPLDIRAFLKDGDERLSETWYYRLPANG</sequence>
<proteinExistence type="inferred from homology"/>
<dbReference type="SUPFAM" id="SSF74650">
    <property type="entry name" value="Galactose mutarotase-like"/>
    <property type="match status" value="1"/>
</dbReference>
<keyword evidence="8" id="KW-1185">Reference proteome</keyword>
<dbReference type="InterPro" id="IPR011013">
    <property type="entry name" value="Gal_mutarotase_sf_dom"/>
</dbReference>
<protein>
    <recommendedName>
        <fullName evidence="4">Glucans biosynthesis protein G</fullName>
    </recommendedName>
</protein>
<name>A0ABV9D4H8_9GAMM</name>
<feature type="domain" description="Glucan biosynthesis periplasmic MdoG C-terminal" evidence="6">
    <location>
        <begin position="39"/>
        <end position="529"/>
    </location>
</feature>
<dbReference type="Pfam" id="PF04349">
    <property type="entry name" value="MdoG"/>
    <property type="match status" value="1"/>
</dbReference>
<comment type="similarity">
    <text evidence="3">Belongs to the OpgD/OpgG family.</text>
</comment>
<keyword evidence="5" id="KW-0574">Periplasm</keyword>
<evidence type="ECO:0000259" key="6">
    <source>
        <dbReference type="Pfam" id="PF04349"/>
    </source>
</evidence>
<dbReference type="PANTHER" id="PTHR30504:SF4">
    <property type="entry name" value="GLUCANS BIOSYNTHESIS PROTEIN G"/>
    <property type="match status" value="1"/>
</dbReference>
<dbReference type="InterPro" id="IPR014756">
    <property type="entry name" value="Ig_E-set"/>
</dbReference>
<evidence type="ECO:0000313" key="7">
    <source>
        <dbReference type="EMBL" id="MFC4540120.1"/>
    </source>
</evidence>
<organism evidence="7 8">
    <name type="scientific">Chromohalobacter sarecensis</name>
    <dbReference type="NCBI Taxonomy" id="245294"/>
    <lineage>
        <taxon>Bacteria</taxon>
        <taxon>Pseudomonadati</taxon>
        <taxon>Pseudomonadota</taxon>
        <taxon>Gammaproteobacteria</taxon>
        <taxon>Oceanospirillales</taxon>
        <taxon>Halomonadaceae</taxon>
        <taxon>Chromohalobacter</taxon>
    </lineage>
</organism>
<dbReference type="InterPro" id="IPR013783">
    <property type="entry name" value="Ig-like_fold"/>
</dbReference>
<dbReference type="PIRSF" id="PIRSF006281">
    <property type="entry name" value="MdoG"/>
    <property type="match status" value="1"/>
</dbReference>
<reference evidence="8" key="1">
    <citation type="journal article" date="2019" name="Int. J. Syst. Evol. Microbiol.">
        <title>The Global Catalogue of Microorganisms (GCM) 10K type strain sequencing project: providing services to taxonomists for standard genome sequencing and annotation.</title>
        <authorList>
            <consortium name="The Broad Institute Genomics Platform"/>
            <consortium name="The Broad Institute Genome Sequencing Center for Infectious Disease"/>
            <person name="Wu L."/>
            <person name="Ma J."/>
        </authorList>
    </citation>
    <scope>NUCLEOTIDE SEQUENCE [LARGE SCALE GENOMIC DNA]</scope>
    <source>
        <strain evidence="8">CGMCC 1.12121</strain>
    </source>
</reference>
<evidence type="ECO:0000256" key="2">
    <source>
        <dbReference type="ARBA" id="ARBA00005001"/>
    </source>
</evidence>
<dbReference type="InterPro" id="IPR014718">
    <property type="entry name" value="GH-type_carb-bd"/>
</dbReference>
<comment type="pathway">
    <text evidence="2">Glycan metabolism; osmoregulated periplasmic glucan (OPG) biosynthesis.</text>
</comment>
<accession>A0ABV9D4H8</accession>
<gene>
    <name evidence="7" type="ORF">ACFO0U_15230</name>
</gene>
<dbReference type="RefSeq" id="WP_246969007.1">
    <property type="nucleotide sequence ID" value="NZ_JAKGAN010000002.1"/>
</dbReference>
<dbReference type="PANTHER" id="PTHR30504">
    <property type="entry name" value="GLUCANS BIOSYNTHESIS PROTEIN"/>
    <property type="match status" value="1"/>
</dbReference>
<dbReference type="EMBL" id="JBHSEU010000021">
    <property type="protein sequence ID" value="MFC4540120.1"/>
    <property type="molecule type" value="Genomic_DNA"/>
</dbReference>
<dbReference type="InterPro" id="IPR014438">
    <property type="entry name" value="Glucan_biosyn_MdoG/MdoD"/>
</dbReference>
<dbReference type="Gene3D" id="2.60.40.10">
    <property type="entry name" value="Immunoglobulins"/>
    <property type="match status" value="1"/>
</dbReference>
<dbReference type="Gene3D" id="2.70.98.10">
    <property type="match status" value="1"/>
</dbReference>
<evidence type="ECO:0000256" key="5">
    <source>
        <dbReference type="ARBA" id="ARBA00022764"/>
    </source>
</evidence>
<evidence type="ECO:0000256" key="1">
    <source>
        <dbReference type="ARBA" id="ARBA00004418"/>
    </source>
</evidence>
<dbReference type="SUPFAM" id="SSF81296">
    <property type="entry name" value="E set domains"/>
    <property type="match status" value="1"/>
</dbReference>
<comment type="caution">
    <text evidence="7">The sequence shown here is derived from an EMBL/GenBank/DDBJ whole genome shotgun (WGS) entry which is preliminary data.</text>
</comment>
<evidence type="ECO:0000256" key="3">
    <source>
        <dbReference type="ARBA" id="ARBA00009284"/>
    </source>
</evidence>